<name>A0A1H0A5H9_9PSEU</name>
<evidence type="ECO:0000256" key="2">
    <source>
        <dbReference type="ARBA" id="ARBA00023172"/>
    </source>
</evidence>
<dbReference type="EMBL" id="FNET01000033">
    <property type="protein sequence ID" value="SDN08325.1"/>
    <property type="molecule type" value="Genomic_DNA"/>
</dbReference>
<dbReference type="GO" id="GO:0003677">
    <property type="term" value="F:DNA binding"/>
    <property type="evidence" value="ECO:0007669"/>
    <property type="project" value="UniProtKB-KW"/>
</dbReference>
<dbReference type="GO" id="GO:0015074">
    <property type="term" value="P:DNA integration"/>
    <property type="evidence" value="ECO:0007669"/>
    <property type="project" value="InterPro"/>
</dbReference>
<dbReference type="EMBL" id="FNET01000043">
    <property type="protein sequence ID" value="SDN28484.1"/>
    <property type="molecule type" value="Genomic_DNA"/>
</dbReference>
<dbReference type="Proteomes" id="UP000199682">
    <property type="component" value="Unassembled WGS sequence"/>
</dbReference>
<evidence type="ECO:0008006" key="7">
    <source>
        <dbReference type="Google" id="ProtNLM"/>
    </source>
</evidence>
<dbReference type="InterPro" id="IPR011010">
    <property type="entry name" value="DNA_brk_join_enz"/>
</dbReference>
<dbReference type="GO" id="GO:0006310">
    <property type="term" value="P:DNA recombination"/>
    <property type="evidence" value="ECO:0007669"/>
    <property type="project" value="UniProtKB-KW"/>
</dbReference>
<evidence type="ECO:0000313" key="6">
    <source>
        <dbReference type="Proteomes" id="UP000199682"/>
    </source>
</evidence>
<feature type="compositionally biased region" description="Polar residues" evidence="3">
    <location>
        <begin position="538"/>
        <end position="550"/>
    </location>
</feature>
<evidence type="ECO:0000256" key="1">
    <source>
        <dbReference type="ARBA" id="ARBA00023125"/>
    </source>
</evidence>
<dbReference type="Gene3D" id="1.10.443.10">
    <property type="entry name" value="Intergrase catalytic core"/>
    <property type="match status" value="1"/>
</dbReference>
<keyword evidence="1" id="KW-0238">DNA-binding</keyword>
<dbReference type="Gene3D" id="1.10.150.130">
    <property type="match status" value="1"/>
</dbReference>
<gene>
    <name evidence="4" type="ORF">SAMN04488074_13361</name>
    <name evidence="5" type="ORF">SAMN04488074_14330</name>
</gene>
<dbReference type="InterPro" id="IPR013762">
    <property type="entry name" value="Integrase-like_cat_sf"/>
</dbReference>
<feature type="region of interest" description="Disordered" evidence="3">
    <location>
        <begin position="113"/>
        <end position="136"/>
    </location>
</feature>
<reference evidence="5" key="1">
    <citation type="submission" date="2016-10" db="EMBL/GenBank/DDBJ databases">
        <authorList>
            <person name="de Groot N.N."/>
        </authorList>
    </citation>
    <scope>NUCLEOTIDE SEQUENCE [LARGE SCALE GENOMIC DNA]</scope>
    <source>
        <strain evidence="5">DSM 44796</strain>
    </source>
</reference>
<accession>A0A1H0A5H9</accession>
<dbReference type="InterPro" id="IPR010998">
    <property type="entry name" value="Integrase_recombinase_N"/>
</dbReference>
<protein>
    <recommendedName>
        <fullName evidence="7">Site-specific recombinase XerD</fullName>
    </recommendedName>
</protein>
<organism evidence="5 6">
    <name type="scientific">Lentzea albidocapillata subsp. violacea</name>
    <dbReference type="NCBI Taxonomy" id="128104"/>
    <lineage>
        <taxon>Bacteria</taxon>
        <taxon>Bacillati</taxon>
        <taxon>Actinomycetota</taxon>
        <taxon>Actinomycetes</taxon>
        <taxon>Pseudonocardiales</taxon>
        <taxon>Pseudonocardiaceae</taxon>
        <taxon>Lentzea</taxon>
    </lineage>
</organism>
<sequence>MVARDGVGPRVARSVTSCADCLAWGQTYAQGVCLACYNFAAARFGQHVGECGACGRRVRLKKGYCRLCWCQAREDRAVAAEDARGKVVLAPFVAAVQCHQLFLADLYRPRARPRTAERRRGAKGRPAKPPPPVARGPHLDCAQLVLFADLPRTYRYGHVDLRSGSAPDNPWLAWALHLAHTMAETRGFDPIVRRTLNRNLVMLLVTHTDGDTVRVSDFQHVIRNRGGGLVHVLDVLAAMGILHDDRPSVFDTWLESKLDNLAPAIAHHVRRWAHVVRDGGPRRRPRRPETAMTYVNAARPALQMWSGTYDHLREVTRDDVIDYLDLLRGEPRVHALVALRSLFTWAKREGAIFRNPVARIRIGKYPPPVWQRLSDEDIACAVQAATTPQAKLCLTLALVHAARPGQIRALQLGDVDLANHRLTVAGRTRPLDELTYRALVEWLDHRRRRWPHTANPHLLISKESALRLGPVSAAFILNLRGLPANLERLRIDRQLEEAIACGADPLHLSAVFGMAAQTAIRYATNARQLIEDVHAATSSGSLRTPVSNPDNEADDHLGSR</sequence>
<evidence type="ECO:0000256" key="3">
    <source>
        <dbReference type="SAM" id="MobiDB-lite"/>
    </source>
</evidence>
<keyword evidence="2" id="KW-0233">DNA recombination</keyword>
<evidence type="ECO:0000313" key="4">
    <source>
        <dbReference type="EMBL" id="SDN08325.1"/>
    </source>
</evidence>
<feature type="region of interest" description="Disordered" evidence="3">
    <location>
        <begin position="538"/>
        <end position="560"/>
    </location>
</feature>
<proteinExistence type="predicted"/>
<evidence type="ECO:0000313" key="5">
    <source>
        <dbReference type="EMBL" id="SDN28484.1"/>
    </source>
</evidence>
<dbReference type="SUPFAM" id="SSF56349">
    <property type="entry name" value="DNA breaking-rejoining enzymes"/>
    <property type="match status" value="1"/>
</dbReference>
<dbReference type="AlphaFoldDB" id="A0A1H0A5H9"/>
<reference evidence="6" key="2">
    <citation type="submission" date="2016-10" db="EMBL/GenBank/DDBJ databases">
        <authorList>
            <person name="Varghese N."/>
            <person name="Submissions S."/>
        </authorList>
    </citation>
    <scope>NUCLEOTIDE SEQUENCE [LARGE SCALE GENOMIC DNA]</scope>
    <source>
        <strain evidence="6">DSM 44796</strain>
    </source>
</reference>